<reference evidence="1" key="1">
    <citation type="journal article" date="2014" name="Front. Microbiol.">
        <title>High frequency of phylogenetically diverse reductive dehalogenase-homologous genes in deep subseafloor sedimentary metagenomes.</title>
        <authorList>
            <person name="Kawai M."/>
            <person name="Futagami T."/>
            <person name="Toyoda A."/>
            <person name="Takaki Y."/>
            <person name="Nishi S."/>
            <person name="Hori S."/>
            <person name="Arai W."/>
            <person name="Tsubouchi T."/>
            <person name="Morono Y."/>
            <person name="Uchiyama I."/>
            <person name="Ito T."/>
            <person name="Fujiyama A."/>
            <person name="Inagaki F."/>
            <person name="Takami H."/>
        </authorList>
    </citation>
    <scope>NUCLEOTIDE SEQUENCE</scope>
    <source>
        <strain evidence="1">Expedition CK06-06</strain>
    </source>
</reference>
<dbReference type="AlphaFoldDB" id="X1GFV9"/>
<sequence length="98" mass="11803">FYTKNIEYVGARSIFPDKEDCEHEIDDLELIEPKEIDIESFKEELELFHSQKRSYQDIERLFTMSYGKTPKELGLENKGKVDQEMLKEEKRIIRMLEK</sequence>
<evidence type="ECO:0000313" key="1">
    <source>
        <dbReference type="EMBL" id="GAH40459.1"/>
    </source>
</evidence>
<gene>
    <name evidence="1" type="ORF">S03H2_18669</name>
</gene>
<accession>X1GFV9</accession>
<protein>
    <submittedName>
        <fullName evidence="1">Uncharacterized protein</fullName>
    </submittedName>
</protein>
<proteinExistence type="predicted"/>
<organism evidence="1">
    <name type="scientific">marine sediment metagenome</name>
    <dbReference type="NCBI Taxonomy" id="412755"/>
    <lineage>
        <taxon>unclassified sequences</taxon>
        <taxon>metagenomes</taxon>
        <taxon>ecological metagenomes</taxon>
    </lineage>
</organism>
<feature type="non-terminal residue" evidence="1">
    <location>
        <position position="1"/>
    </location>
</feature>
<comment type="caution">
    <text evidence="1">The sequence shown here is derived from an EMBL/GenBank/DDBJ whole genome shotgun (WGS) entry which is preliminary data.</text>
</comment>
<name>X1GFV9_9ZZZZ</name>
<dbReference type="EMBL" id="BARU01009699">
    <property type="protein sequence ID" value="GAH40459.1"/>
    <property type="molecule type" value="Genomic_DNA"/>
</dbReference>